<keyword evidence="3" id="KW-1185">Reference proteome</keyword>
<dbReference type="AlphaFoldDB" id="A0AAX4NH71"/>
<dbReference type="KEGG" id="omr:OXIME_001075"/>
<evidence type="ECO:0000313" key="3">
    <source>
        <dbReference type="Proteomes" id="UP001451606"/>
    </source>
</evidence>
<reference evidence="2 3" key="1">
    <citation type="submission" date="2023-09" db="EMBL/GenBank/DDBJ databases">
        <authorList>
            <person name="Golyshina O.V."/>
            <person name="Lunev E.A."/>
            <person name="Bargiela R."/>
            <person name="Gaines M.C."/>
            <person name="Daum B."/>
            <person name="Bale N.J."/>
            <person name="Koenen M."/>
            <person name="Sinninghe Damst J.S."/>
            <person name="Yakimov M."/>
            <person name="Golyshin P.N."/>
        </authorList>
    </citation>
    <scope>NUCLEOTIDE SEQUENCE [LARGE SCALE GENOMIC DNA]</scope>
    <source>
        <strain evidence="2 3">M1</strain>
    </source>
</reference>
<feature type="domain" description="Nal1 C-terminal" evidence="1">
    <location>
        <begin position="191"/>
        <end position="283"/>
    </location>
</feature>
<dbReference type="InterPro" id="IPR043504">
    <property type="entry name" value="Peptidase_S1_PA_chymotrypsin"/>
</dbReference>
<dbReference type="EMBL" id="CP133772">
    <property type="protein sequence ID" value="WYY00500.1"/>
    <property type="molecule type" value="Genomic_DNA"/>
</dbReference>
<name>A0AAX4NH71_9ARCH</name>
<dbReference type="RefSeq" id="WP_393970836.1">
    <property type="nucleotide sequence ID" value="NZ_CP133772.1"/>
</dbReference>
<accession>A0AAX4NH71</accession>
<sequence length="315" mass="34287">MSKCDLCEKELGKNEYSLGGRNYHFSCGYETAFALKEAAVNYAFKMNSFVALGISLVNREFLLNLFSNNFRENETISATFNVGLWRTNSPSIIIKPPESPKFTKIRPVQGGVSIGNVNFPVAGTIGGVVIIENEFCILSSGRALAPENFELRDEVSQDAFFDGGNEKDIIGFLSSTALPVKGNSNTMDCAVAVVYEDVGVAGRIVRIGNIGNTAEPLLGMKVMKRGRTTDTTQGVIICTDATVSVIYPDGERIFRDQFIVAREKSNFALQGDEGSFVLNENKDVVGIILASSNDITVVSPIEPVLERFGARLLRV</sequence>
<dbReference type="InterPro" id="IPR057904">
    <property type="entry name" value="Nal1_C"/>
</dbReference>
<gene>
    <name evidence="2" type="ORF">OXIME_001075</name>
</gene>
<dbReference type="Pfam" id="PF25819">
    <property type="entry name" value="Nal1_C"/>
    <property type="match status" value="1"/>
</dbReference>
<dbReference type="GeneID" id="95967812"/>
<dbReference type="SUPFAM" id="SSF50494">
    <property type="entry name" value="Trypsin-like serine proteases"/>
    <property type="match status" value="1"/>
</dbReference>
<dbReference type="Proteomes" id="UP001451606">
    <property type="component" value="Chromosome"/>
</dbReference>
<proteinExistence type="predicted"/>
<organism evidence="2 3">
    <name type="scientific">Oxyplasma meridianum</name>
    <dbReference type="NCBI Taxonomy" id="3073602"/>
    <lineage>
        <taxon>Archaea</taxon>
        <taxon>Methanobacteriati</taxon>
        <taxon>Thermoplasmatota</taxon>
        <taxon>Thermoplasmata</taxon>
        <taxon>Thermoplasmatales</taxon>
        <taxon>Thermoplasmataceae</taxon>
        <taxon>Oxyplasma</taxon>
    </lineage>
</organism>
<protein>
    <recommendedName>
        <fullName evidence="1">Nal1 C-terminal domain-containing protein</fullName>
    </recommendedName>
</protein>
<evidence type="ECO:0000313" key="2">
    <source>
        <dbReference type="EMBL" id="WYY00500.1"/>
    </source>
</evidence>
<dbReference type="InterPro" id="IPR009003">
    <property type="entry name" value="Peptidase_S1_PA"/>
</dbReference>
<dbReference type="Gene3D" id="2.40.10.10">
    <property type="entry name" value="Trypsin-like serine proteases"/>
    <property type="match status" value="1"/>
</dbReference>
<evidence type="ECO:0000259" key="1">
    <source>
        <dbReference type="Pfam" id="PF25819"/>
    </source>
</evidence>